<keyword evidence="3" id="KW-1185">Reference proteome</keyword>
<evidence type="ECO:0000256" key="1">
    <source>
        <dbReference type="SAM" id="MobiDB-lite"/>
    </source>
</evidence>
<feature type="compositionally biased region" description="Basic residues" evidence="1">
    <location>
        <begin position="178"/>
        <end position="187"/>
    </location>
</feature>
<feature type="compositionally biased region" description="Basic and acidic residues" evidence="1">
    <location>
        <begin position="251"/>
        <end position="260"/>
    </location>
</feature>
<accession>A0A8J1TI02</accession>
<comment type="caution">
    <text evidence="2">The sequence shown here is derived from an EMBL/GenBank/DDBJ whole genome shotgun (WGS) entry which is preliminary data.</text>
</comment>
<name>A0A8J1TI02_OWEFU</name>
<evidence type="ECO:0000313" key="2">
    <source>
        <dbReference type="EMBL" id="CAH1777853.1"/>
    </source>
</evidence>
<gene>
    <name evidence="2" type="ORF">OFUS_LOCUS4845</name>
</gene>
<dbReference type="Proteomes" id="UP000749559">
    <property type="component" value="Unassembled WGS sequence"/>
</dbReference>
<protein>
    <submittedName>
        <fullName evidence="2">Uncharacterized protein</fullName>
    </submittedName>
</protein>
<feature type="non-terminal residue" evidence="2">
    <location>
        <position position="1"/>
    </location>
</feature>
<organism evidence="2 3">
    <name type="scientific">Owenia fusiformis</name>
    <name type="common">Polychaete worm</name>
    <dbReference type="NCBI Taxonomy" id="6347"/>
    <lineage>
        <taxon>Eukaryota</taxon>
        <taxon>Metazoa</taxon>
        <taxon>Spiralia</taxon>
        <taxon>Lophotrochozoa</taxon>
        <taxon>Annelida</taxon>
        <taxon>Polychaeta</taxon>
        <taxon>Sedentaria</taxon>
        <taxon>Canalipalpata</taxon>
        <taxon>Sabellida</taxon>
        <taxon>Oweniida</taxon>
        <taxon>Oweniidae</taxon>
        <taxon>Owenia</taxon>
    </lineage>
</organism>
<sequence>MKAAKTNAANTVLDRQLEKDMEKLEEKYTKGRRKLDKRQLSFIKDKASYLSGTKWLSEDNDFEPQDIHRKTRLLRHKYTTLELDALLSPRCTTRTADLYSTNAASYDVTDMCPTLPMSIAALKKAWDPASNTDTSVELLSSCLPAQSVRISPREADYTKYDGTRKSYPRKLPPLQRNNAKKPFRRTKSSPFNLPPNLDYNIIQSPKLNLKTSSKDKLISSLVNSPKQNRIKPQSRNETHPLKMMAVNTHMPGDENTEKGRYGPSTTKPFLRHKSCPLNMGQVKPLIRSKS</sequence>
<dbReference type="AlphaFoldDB" id="A0A8J1TI02"/>
<reference evidence="2" key="1">
    <citation type="submission" date="2022-03" db="EMBL/GenBank/DDBJ databases">
        <authorList>
            <person name="Martin C."/>
        </authorList>
    </citation>
    <scope>NUCLEOTIDE SEQUENCE</scope>
</reference>
<dbReference type="EMBL" id="CAIIXF020000002">
    <property type="protein sequence ID" value="CAH1777853.1"/>
    <property type="molecule type" value="Genomic_DNA"/>
</dbReference>
<proteinExistence type="predicted"/>
<evidence type="ECO:0000313" key="3">
    <source>
        <dbReference type="Proteomes" id="UP000749559"/>
    </source>
</evidence>
<feature type="region of interest" description="Disordered" evidence="1">
    <location>
        <begin position="249"/>
        <end position="270"/>
    </location>
</feature>
<feature type="region of interest" description="Disordered" evidence="1">
    <location>
        <begin position="159"/>
        <end position="197"/>
    </location>
</feature>